<name>A0A9Q0M6H9_BLOTA</name>
<dbReference type="Proteomes" id="UP001142055">
    <property type="component" value="Chromosome 2"/>
</dbReference>
<comment type="caution">
    <text evidence="3">The sequence shown here is derived from an EMBL/GenBank/DDBJ whole genome shotgun (WGS) entry which is preliminary data.</text>
</comment>
<evidence type="ECO:0000256" key="2">
    <source>
        <dbReference type="SAM" id="Phobius"/>
    </source>
</evidence>
<dbReference type="EMBL" id="JAPWDV010000002">
    <property type="protein sequence ID" value="KAJ6219889.1"/>
    <property type="molecule type" value="Genomic_DNA"/>
</dbReference>
<reference evidence="3" key="1">
    <citation type="submission" date="2022-12" db="EMBL/GenBank/DDBJ databases">
        <title>Genome assemblies of Blomia tropicalis.</title>
        <authorList>
            <person name="Cui Y."/>
        </authorList>
    </citation>
    <scope>NUCLEOTIDE SEQUENCE</scope>
    <source>
        <tissue evidence="3">Adult mites</tissue>
    </source>
</reference>
<protein>
    <submittedName>
        <fullName evidence="3">Uncharacterized protein</fullName>
    </submittedName>
</protein>
<keyword evidence="2" id="KW-0472">Membrane</keyword>
<gene>
    <name evidence="3" type="ORF">RDWZM_005701</name>
</gene>
<dbReference type="InterPro" id="IPR029201">
    <property type="entry name" value="Jiraiya"/>
</dbReference>
<keyword evidence="2" id="KW-1133">Transmembrane helix</keyword>
<keyword evidence="4" id="KW-1185">Reference proteome</keyword>
<proteinExistence type="predicted"/>
<keyword evidence="2" id="KW-0812">Transmembrane</keyword>
<accession>A0A9Q0M6H9</accession>
<evidence type="ECO:0000256" key="1">
    <source>
        <dbReference type="SAM" id="MobiDB-lite"/>
    </source>
</evidence>
<evidence type="ECO:0000313" key="3">
    <source>
        <dbReference type="EMBL" id="KAJ6219889.1"/>
    </source>
</evidence>
<evidence type="ECO:0000313" key="4">
    <source>
        <dbReference type="Proteomes" id="UP001142055"/>
    </source>
</evidence>
<feature type="compositionally biased region" description="Low complexity" evidence="1">
    <location>
        <begin position="142"/>
        <end position="151"/>
    </location>
</feature>
<feature type="compositionally biased region" description="Polar residues" evidence="1">
    <location>
        <begin position="105"/>
        <end position="114"/>
    </location>
</feature>
<dbReference type="PANTHER" id="PTHR39947">
    <property type="entry name" value="IP19862P"/>
    <property type="match status" value="1"/>
</dbReference>
<dbReference type="AlphaFoldDB" id="A0A9Q0M6H9"/>
<dbReference type="PANTHER" id="PTHR39947:SF1">
    <property type="entry name" value="IP19862P"/>
    <property type="match status" value="1"/>
</dbReference>
<sequence>MGGNDQTFLKQAFQHDSSGTSTTTTTGYKQLKPSDETAIVNDVEEDGFSPSRNISSPSLATISATVGNSPVGTNPFKGANHSYRSQHHQYFPSGTNIHHGGHYATNISSGSPLNLSAPKKSFDLSSRQLSQQQQHHHHHYQHQQNSSYQHQPSPTNESQFMQLISTPKTSSGSKNPLRTTTICSSWECNGIRELLSSLALMCVLSILTAFLALFFLQRSGPVTAQWIDDHHGSPGSITTITESNHSRTHIPKASSLTTPFNQRLVTNVREYQRVFQISVCLSTLTIALDLCCLFVCCIQFLSIVKLIKTPFGKRRSFEFIKKTSHIRILAIGAYLVSIPIFFTGVILYTFVNFDEIPALITSVIIGIGIIFCGVASVQNVYLWQWEKTKASQDMRQSQQAAMSTITNGQHHMTTGSIIHNGSHYPLELSTLV</sequence>
<feature type="transmembrane region" description="Helical" evidence="2">
    <location>
        <begin position="356"/>
        <end position="382"/>
    </location>
</feature>
<feature type="region of interest" description="Disordered" evidence="1">
    <location>
        <begin position="71"/>
        <end position="158"/>
    </location>
</feature>
<feature type="transmembrane region" description="Helical" evidence="2">
    <location>
        <begin position="274"/>
        <end position="307"/>
    </location>
</feature>
<organism evidence="3 4">
    <name type="scientific">Blomia tropicalis</name>
    <name type="common">Mite</name>
    <dbReference type="NCBI Taxonomy" id="40697"/>
    <lineage>
        <taxon>Eukaryota</taxon>
        <taxon>Metazoa</taxon>
        <taxon>Ecdysozoa</taxon>
        <taxon>Arthropoda</taxon>
        <taxon>Chelicerata</taxon>
        <taxon>Arachnida</taxon>
        <taxon>Acari</taxon>
        <taxon>Acariformes</taxon>
        <taxon>Sarcoptiformes</taxon>
        <taxon>Astigmata</taxon>
        <taxon>Glycyphagoidea</taxon>
        <taxon>Echimyopodidae</taxon>
        <taxon>Blomia</taxon>
    </lineage>
</organism>
<feature type="compositionally biased region" description="Low complexity" evidence="1">
    <location>
        <begin position="17"/>
        <end position="27"/>
    </location>
</feature>
<feature type="region of interest" description="Disordered" evidence="1">
    <location>
        <begin position="1"/>
        <end position="35"/>
    </location>
</feature>
<feature type="transmembrane region" description="Helical" evidence="2">
    <location>
        <begin position="194"/>
        <end position="216"/>
    </location>
</feature>
<dbReference type="Pfam" id="PF15038">
    <property type="entry name" value="Jiraiya"/>
    <property type="match status" value="1"/>
</dbReference>
<feature type="transmembrane region" description="Helical" evidence="2">
    <location>
        <begin position="328"/>
        <end position="350"/>
    </location>
</feature>